<evidence type="ECO:0000313" key="2">
    <source>
        <dbReference type="Proteomes" id="UP000823775"/>
    </source>
</evidence>
<evidence type="ECO:0000313" key="1">
    <source>
        <dbReference type="EMBL" id="MCD7462316.1"/>
    </source>
</evidence>
<proteinExistence type="predicted"/>
<organism evidence="1 2">
    <name type="scientific">Datura stramonium</name>
    <name type="common">Jimsonweed</name>
    <name type="synonym">Common thornapple</name>
    <dbReference type="NCBI Taxonomy" id="4076"/>
    <lineage>
        <taxon>Eukaryota</taxon>
        <taxon>Viridiplantae</taxon>
        <taxon>Streptophyta</taxon>
        <taxon>Embryophyta</taxon>
        <taxon>Tracheophyta</taxon>
        <taxon>Spermatophyta</taxon>
        <taxon>Magnoliopsida</taxon>
        <taxon>eudicotyledons</taxon>
        <taxon>Gunneridae</taxon>
        <taxon>Pentapetalae</taxon>
        <taxon>asterids</taxon>
        <taxon>lamiids</taxon>
        <taxon>Solanales</taxon>
        <taxon>Solanaceae</taxon>
        <taxon>Solanoideae</taxon>
        <taxon>Datureae</taxon>
        <taxon>Datura</taxon>
    </lineage>
</organism>
<keyword evidence="2" id="KW-1185">Reference proteome</keyword>
<name>A0ABS8SU28_DATST</name>
<accession>A0ABS8SU28</accession>
<dbReference type="Proteomes" id="UP000823775">
    <property type="component" value="Unassembled WGS sequence"/>
</dbReference>
<sequence>MGEVEGLLLVAAPPFSPFDFPFRLSPKSLPSSCGEPCWVSVLVPAVVLQEAAVRRAVGVVEETFGNLNVEGFQHLRHLRYNADRVVGELSSVLQAVFDGGFVLRLVDGIEAYTLVE</sequence>
<comment type="caution">
    <text evidence="1">The sequence shown here is derived from an EMBL/GenBank/DDBJ whole genome shotgun (WGS) entry which is preliminary data.</text>
</comment>
<reference evidence="1 2" key="1">
    <citation type="journal article" date="2021" name="BMC Genomics">
        <title>Datura genome reveals duplications of psychoactive alkaloid biosynthetic genes and high mutation rate following tissue culture.</title>
        <authorList>
            <person name="Rajewski A."/>
            <person name="Carter-House D."/>
            <person name="Stajich J."/>
            <person name="Litt A."/>
        </authorList>
    </citation>
    <scope>NUCLEOTIDE SEQUENCE [LARGE SCALE GENOMIC DNA]</scope>
    <source>
        <strain evidence="1">AR-01</strain>
    </source>
</reference>
<protein>
    <submittedName>
        <fullName evidence="1">Uncharacterized protein</fullName>
    </submittedName>
</protein>
<dbReference type="EMBL" id="JACEIK010000792">
    <property type="protein sequence ID" value="MCD7462316.1"/>
    <property type="molecule type" value="Genomic_DNA"/>
</dbReference>
<gene>
    <name evidence="1" type="ORF">HAX54_048225</name>
</gene>